<organism evidence="2 3">
    <name type="scientific">Anaerosalibacter massiliensis</name>
    <dbReference type="NCBI Taxonomy" id="1347392"/>
    <lineage>
        <taxon>Bacteria</taxon>
        <taxon>Bacillati</taxon>
        <taxon>Bacillota</taxon>
        <taxon>Tissierellia</taxon>
        <taxon>Tissierellales</taxon>
        <taxon>Sporanaerobacteraceae</taxon>
        <taxon>Anaerosalibacter</taxon>
    </lineage>
</organism>
<dbReference type="Gene3D" id="1.10.10.60">
    <property type="entry name" value="Homeodomain-like"/>
    <property type="match status" value="1"/>
</dbReference>
<dbReference type="GO" id="GO:0006313">
    <property type="term" value="P:DNA transposition"/>
    <property type="evidence" value="ECO:0007669"/>
    <property type="project" value="InterPro"/>
</dbReference>
<dbReference type="SUPFAM" id="SSF46689">
    <property type="entry name" value="Homeodomain-like"/>
    <property type="match status" value="1"/>
</dbReference>
<dbReference type="GO" id="GO:0004803">
    <property type="term" value="F:transposase activity"/>
    <property type="evidence" value="ECO:0007669"/>
    <property type="project" value="InterPro"/>
</dbReference>
<dbReference type="EMBL" id="JANJZL010000004">
    <property type="protein sequence ID" value="MCR2044020.1"/>
    <property type="molecule type" value="Genomic_DNA"/>
</dbReference>
<dbReference type="InterPro" id="IPR002514">
    <property type="entry name" value="Transposase_8"/>
</dbReference>
<dbReference type="GO" id="GO:0003677">
    <property type="term" value="F:DNA binding"/>
    <property type="evidence" value="ECO:0007669"/>
    <property type="project" value="InterPro"/>
</dbReference>
<dbReference type="Proteomes" id="UP001142078">
    <property type="component" value="Unassembled WGS sequence"/>
</dbReference>
<keyword evidence="1" id="KW-0175">Coiled coil</keyword>
<accession>A0A9X2MJ33</accession>
<protein>
    <submittedName>
        <fullName evidence="2">Transposase</fullName>
    </submittedName>
</protein>
<evidence type="ECO:0000256" key="1">
    <source>
        <dbReference type="SAM" id="Coils"/>
    </source>
</evidence>
<dbReference type="Pfam" id="PF01527">
    <property type="entry name" value="HTH_Tnp_1"/>
    <property type="match status" value="1"/>
</dbReference>
<sequence>MYKFVKRYTEEFKNTIVELYNADKPLKDISNECGLPKSTILTWVKKAKPVAINKDKVITQSDYEALLKKIARIEEENEIFKKAMAIFARK</sequence>
<dbReference type="InterPro" id="IPR009057">
    <property type="entry name" value="Homeodomain-like_sf"/>
</dbReference>
<reference evidence="2" key="1">
    <citation type="submission" date="2022-07" db="EMBL/GenBank/DDBJ databases">
        <title>Enhanced cultured diversity of the mouse gut microbiota enables custom-made synthetic communities.</title>
        <authorList>
            <person name="Afrizal A."/>
        </authorList>
    </citation>
    <scope>NUCLEOTIDE SEQUENCE</scope>
    <source>
        <strain evidence="2">DSM 29482</strain>
    </source>
</reference>
<comment type="caution">
    <text evidence="2">The sequence shown here is derived from an EMBL/GenBank/DDBJ whole genome shotgun (WGS) entry which is preliminary data.</text>
</comment>
<feature type="coiled-coil region" evidence="1">
    <location>
        <begin position="56"/>
        <end position="83"/>
    </location>
</feature>
<name>A0A9X2MJ33_9FIRM</name>
<dbReference type="AlphaFoldDB" id="A0A9X2MJ33"/>
<proteinExistence type="predicted"/>
<evidence type="ECO:0000313" key="3">
    <source>
        <dbReference type="Proteomes" id="UP001142078"/>
    </source>
</evidence>
<evidence type="ECO:0000313" key="2">
    <source>
        <dbReference type="EMBL" id="MCR2044020.1"/>
    </source>
</evidence>
<gene>
    <name evidence="2" type="ORF">NSA23_07780</name>
</gene>
<dbReference type="RefSeq" id="WP_042682970.1">
    <property type="nucleotide sequence ID" value="NZ_CABKTM010000049.1"/>
</dbReference>
<keyword evidence="3" id="KW-1185">Reference proteome</keyword>